<evidence type="ECO:0000256" key="2">
    <source>
        <dbReference type="ARBA" id="ARBA00016337"/>
    </source>
</evidence>
<dbReference type="InterPro" id="IPR024932">
    <property type="entry name" value="ApbE"/>
</dbReference>
<keyword evidence="12" id="KW-0997">Cell inner membrane</keyword>
<name>A0A8J2V8F9_9FLAO</name>
<keyword evidence="12" id="KW-0472">Membrane</keyword>
<dbReference type="Gene3D" id="3.10.520.10">
    <property type="entry name" value="ApbE-like domains"/>
    <property type="match status" value="1"/>
</dbReference>
<feature type="binding site" evidence="11">
    <location>
        <position position="287"/>
    </location>
    <ligand>
        <name>Mg(2+)</name>
        <dbReference type="ChEBI" id="CHEBI:18420"/>
    </ligand>
</feature>
<dbReference type="PIRSF" id="PIRSF006268">
    <property type="entry name" value="ApbE"/>
    <property type="match status" value="1"/>
</dbReference>
<dbReference type="RefSeq" id="WP_188440076.1">
    <property type="nucleotide sequence ID" value="NZ_BMGK01000003.1"/>
</dbReference>
<feature type="binding site" evidence="11">
    <location>
        <position position="165"/>
    </location>
    <ligand>
        <name>Mg(2+)</name>
        <dbReference type="ChEBI" id="CHEBI:18420"/>
    </ligand>
</feature>
<comment type="similarity">
    <text evidence="10 12">Belongs to the ApbE family.</text>
</comment>
<protein>
    <recommendedName>
        <fullName evidence="2 10">FAD:protein FMN transferase</fullName>
        <ecNumber evidence="1 10">2.7.1.180</ecNumber>
    </recommendedName>
    <alternativeName>
        <fullName evidence="8 10">Flavin transferase</fullName>
    </alternativeName>
</protein>
<dbReference type="AlphaFoldDB" id="A0A8J2V8F9"/>
<evidence type="ECO:0000256" key="1">
    <source>
        <dbReference type="ARBA" id="ARBA00011955"/>
    </source>
</evidence>
<dbReference type="GO" id="GO:0016740">
    <property type="term" value="F:transferase activity"/>
    <property type="evidence" value="ECO:0007669"/>
    <property type="project" value="UniProtKB-UniRule"/>
</dbReference>
<gene>
    <name evidence="13" type="ORF">GCM10011312_09770</name>
</gene>
<dbReference type="PANTHER" id="PTHR30040:SF2">
    <property type="entry name" value="FAD:PROTEIN FMN TRANSFERASE"/>
    <property type="match status" value="1"/>
</dbReference>
<keyword evidence="14" id="KW-1185">Reference proteome</keyword>
<dbReference type="GO" id="GO:0046872">
    <property type="term" value="F:metal ion binding"/>
    <property type="evidence" value="ECO:0007669"/>
    <property type="project" value="UniProtKB-UniRule"/>
</dbReference>
<dbReference type="SUPFAM" id="SSF143631">
    <property type="entry name" value="ApbE-like"/>
    <property type="match status" value="1"/>
</dbReference>
<comment type="catalytic activity">
    <reaction evidence="9 10 12">
        <text>L-threonyl-[protein] + FAD = FMN-L-threonyl-[protein] + AMP + H(+)</text>
        <dbReference type="Rhea" id="RHEA:36847"/>
        <dbReference type="Rhea" id="RHEA-COMP:11060"/>
        <dbReference type="Rhea" id="RHEA-COMP:11061"/>
        <dbReference type="ChEBI" id="CHEBI:15378"/>
        <dbReference type="ChEBI" id="CHEBI:30013"/>
        <dbReference type="ChEBI" id="CHEBI:57692"/>
        <dbReference type="ChEBI" id="CHEBI:74257"/>
        <dbReference type="ChEBI" id="CHEBI:456215"/>
        <dbReference type="EC" id="2.7.1.180"/>
    </reaction>
</comment>
<accession>A0A8J2V8F9</accession>
<evidence type="ECO:0000256" key="8">
    <source>
        <dbReference type="ARBA" id="ARBA00031306"/>
    </source>
</evidence>
<organism evidence="13 14">
    <name type="scientific">Planktosalinus lacus</name>
    <dbReference type="NCBI Taxonomy" id="1526573"/>
    <lineage>
        <taxon>Bacteria</taxon>
        <taxon>Pseudomonadati</taxon>
        <taxon>Bacteroidota</taxon>
        <taxon>Flavobacteriia</taxon>
        <taxon>Flavobacteriales</taxon>
        <taxon>Flavobacteriaceae</taxon>
        <taxon>Planktosalinus</taxon>
    </lineage>
</organism>
<evidence type="ECO:0000256" key="11">
    <source>
        <dbReference type="PIRSR" id="PIRSR006268-2"/>
    </source>
</evidence>
<comment type="subcellular location">
    <subcellularLocation>
        <location evidence="12">Cell inner membrane</location>
        <topology evidence="12">Lipid-anchor</topology>
        <orientation evidence="12">Periplasmic side</orientation>
    </subcellularLocation>
</comment>
<keyword evidence="7 10" id="KW-0460">Magnesium</keyword>
<proteinExistence type="inferred from homology"/>
<evidence type="ECO:0000256" key="4">
    <source>
        <dbReference type="ARBA" id="ARBA00022679"/>
    </source>
</evidence>
<evidence type="ECO:0000256" key="7">
    <source>
        <dbReference type="ARBA" id="ARBA00022842"/>
    </source>
</evidence>
<reference evidence="13" key="2">
    <citation type="submission" date="2020-09" db="EMBL/GenBank/DDBJ databases">
        <authorList>
            <person name="Sun Q."/>
            <person name="Zhou Y."/>
        </authorList>
    </citation>
    <scope>NUCLEOTIDE SEQUENCE</scope>
    <source>
        <strain evidence="13">CGMCC 1.12924</strain>
    </source>
</reference>
<evidence type="ECO:0000313" key="14">
    <source>
        <dbReference type="Proteomes" id="UP000652231"/>
    </source>
</evidence>
<keyword evidence="3 10" id="KW-0285">Flavoprotein</keyword>
<dbReference type="InterPro" id="IPR003374">
    <property type="entry name" value="ApbE-like_sf"/>
</dbReference>
<dbReference type="Pfam" id="PF02424">
    <property type="entry name" value="ApbE"/>
    <property type="match status" value="1"/>
</dbReference>
<dbReference type="EMBL" id="BMGK01000003">
    <property type="protein sequence ID" value="GGD87778.1"/>
    <property type="molecule type" value="Genomic_DNA"/>
</dbReference>
<evidence type="ECO:0000256" key="5">
    <source>
        <dbReference type="ARBA" id="ARBA00022723"/>
    </source>
</evidence>
<dbReference type="PANTHER" id="PTHR30040">
    <property type="entry name" value="THIAMINE BIOSYNTHESIS LIPOPROTEIN APBE"/>
    <property type="match status" value="1"/>
</dbReference>
<evidence type="ECO:0000256" key="10">
    <source>
        <dbReference type="PIRNR" id="PIRNR006268"/>
    </source>
</evidence>
<keyword evidence="12" id="KW-1003">Cell membrane</keyword>
<evidence type="ECO:0000256" key="6">
    <source>
        <dbReference type="ARBA" id="ARBA00022827"/>
    </source>
</evidence>
<dbReference type="PROSITE" id="PS51257">
    <property type="entry name" value="PROKAR_LIPOPROTEIN"/>
    <property type="match status" value="1"/>
</dbReference>
<dbReference type="GO" id="GO:0005886">
    <property type="term" value="C:plasma membrane"/>
    <property type="evidence" value="ECO:0007669"/>
    <property type="project" value="UniProtKB-SubCell"/>
</dbReference>
<feature type="binding site" evidence="11">
    <location>
        <position position="283"/>
    </location>
    <ligand>
        <name>Mg(2+)</name>
        <dbReference type="ChEBI" id="CHEBI:18420"/>
    </ligand>
</feature>
<evidence type="ECO:0000256" key="12">
    <source>
        <dbReference type="RuleBase" id="RU363002"/>
    </source>
</evidence>
<dbReference type="Proteomes" id="UP000652231">
    <property type="component" value="Unassembled WGS sequence"/>
</dbReference>
<evidence type="ECO:0000313" key="13">
    <source>
        <dbReference type="EMBL" id="GGD87778.1"/>
    </source>
</evidence>
<reference evidence="13" key="1">
    <citation type="journal article" date="2014" name="Int. J. Syst. Evol. Microbiol.">
        <title>Complete genome sequence of Corynebacterium casei LMG S-19264T (=DSM 44701T), isolated from a smear-ripened cheese.</title>
        <authorList>
            <consortium name="US DOE Joint Genome Institute (JGI-PGF)"/>
            <person name="Walter F."/>
            <person name="Albersmeier A."/>
            <person name="Kalinowski J."/>
            <person name="Ruckert C."/>
        </authorList>
    </citation>
    <scope>NUCLEOTIDE SEQUENCE</scope>
    <source>
        <strain evidence="13">CGMCC 1.12924</strain>
    </source>
</reference>
<comment type="function">
    <text evidence="12">Flavin transferase that catalyzes the transfer of the FMN moiety of FAD and its covalent binding to the hydroxyl group of a threonine residue in a target flavoprotein.</text>
</comment>
<comment type="caution">
    <text evidence="13">The sequence shown here is derived from an EMBL/GenBank/DDBJ whole genome shotgun (WGS) entry which is preliminary data.</text>
</comment>
<dbReference type="EC" id="2.7.1.180" evidence="1 10"/>
<evidence type="ECO:0000256" key="3">
    <source>
        <dbReference type="ARBA" id="ARBA00022630"/>
    </source>
</evidence>
<comment type="cofactor">
    <cofactor evidence="11">
        <name>Mg(2+)</name>
        <dbReference type="ChEBI" id="CHEBI:18420"/>
    </cofactor>
    <cofactor evidence="11">
        <name>Mn(2+)</name>
        <dbReference type="ChEBI" id="CHEBI:29035"/>
    </cofactor>
    <text evidence="11">Magnesium. Can also use manganese.</text>
</comment>
<evidence type="ECO:0000256" key="9">
    <source>
        <dbReference type="ARBA" id="ARBA00048540"/>
    </source>
</evidence>
<keyword evidence="5 10" id="KW-0479">Metal-binding</keyword>
<sequence>MKNLVFICLLFLSFSCKNFETKSSLVQNSGEALGTTYSIQYEGNQDYHDDLKKVFDLVNQSMSTYLPSSVISKINSGDSTVIVDAHFETVFLLSKKIWMETNGVFDPTVGPLVNAYGFGPKGKLKGIDSIEVDSIKQFVGMEKVLLTKSKSIKKQDSRTFIDFNAIAKGYTIDLLGELLDSNDIQNYLIELGGELLAKGINTNSGKDWIVGIDDPTQTEERTLIKKIKLKDVAMATSGNYRKTRIDPDTGAHYVHTINPKTGWPKISNVLSVSVLAETCAEADAYATAFMAMELEESKSFLSSNENVEAYIIYVDENNVMQEWFTEGFQKLIVE</sequence>
<keyword evidence="4 10" id="KW-0808">Transferase</keyword>
<keyword evidence="12" id="KW-0449">Lipoprotein</keyword>
<keyword evidence="6 10" id="KW-0274">FAD</keyword>